<evidence type="ECO:0000259" key="14">
    <source>
        <dbReference type="Pfam" id="PF25097"/>
    </source>
</evidence>
<accession>A0A8K0JPJ9</accession>
<keyword evidence="4" id="KW-0804">Transcription</keyword>
<dbReference type="GO" id="GO:0005634">
    <property type="term" value="C:nucleus"/>
    <property type="evidence" value="ECO:0007669"/>
    <property type="project" value="UniProtKB-SubCell"/>
</dbReference>
<evidence type="ECO:0000259" key="12">
    <source>
        <dbReference type="Pfam" id="PF16417"/>
    </source>
</evidence>
<dbReference type="GO" id="GO:0030015">
    <property type="term" value="C:CCR4-NOT core complex"/>
    <property type="evidence" value="ECO:0007669"/>
    <property type="project" value="InterPro"/>
</dbReference>
<feature type="region of interest" description="Disordered" evidence="8">
    <location>
        <begin position="1758"/>
        <end position="1790"/>
    </location>
</feature>
<proteinExistence type="predicted"/>
<evidence type="ECO:0000259" key="11">
    <source>
        <dbReference type="Pfam" id="PF16415"/>
    </source>
</evidence>
<feature type="domain" description="CCR4-Not complex component Not1 C-terminal" evidence="9">
    <location>
        <begin position="1932"/>
        <end position="2295"/>
    </location>
</feature>
<evidence type="ECO:0000256" key="2">
    <source>
        <dbReference type="ARBA" id="ARBA00022491"/>
    </source>
</evidence>
<comment type="subcellular location">
    <subcellularLocation>
        <location evidence="1">Nucleus</location>
    </subcellularLocation>
</comment>
<dbReference type="InterPro" id="IPR032191">
    <property type="entry name" value="CNOT1_CAF1_bind"/>
</dbReference>
<dbReference type="PANTHER" id="PTHR13162:SF8">
    <property type="entry name" value="CCR4-NOT TRANSCRIPTION COMPLEX SUBUNIT 1"/>
    <property type="match status" value="1"/>
</dbReference>
<dbReference type="Gene3D" id="1.25.40.180">
    <property type="match status" value="1"/>
</dbReference>
<evidence type="ECO:0000259" key="10">
    <source>
        <dbReference type="Pfam" id="PF12842"/>
    </source>
</evidence>
<evidence type="ECO:0000256" key="4">
    <source>
        <dbReference type="ARBA" id="ARBA00023163"/>
    </source>
</evidence>
<dbReference type="GO" id="GO:0000289">
    <property type="term" value="P:nuclear-transcribed mRNA poly(A) tail shortening"/>
    <property type="evidence" value="ECO:0007669"/>
    <property type="project" value="UniProtKB-ARBA"/>
</dbReference>
<evidence type="ECO:0000313" key="16">
    <source>
        <dbReference type="Proteomes" id="UP000812966"/>
    </source>
</evidence>
<evidence type="ECO:0000256" key="1">
    <source>
        <dbReference type="ARBA" id="ARBA00004123"/>
    </source>
</evidence>
<keyword evidence="2" id="KW-0678">Repressor</keyword>
<comment type="caution">
    <text evidence="15">The sequence shown here is derived from an EMBL/GenBank/DDBJ whole genome shotgun (WGS) entry which is preliminary data.</text>
</comment>
<evidence type="ECO:0000259" key="13">
    <source>
        <dbReference type="Pfam" id="PF16418"/>
    </source>
</evidence>
<dbReference type="InterPro" id="IPR024557">
    <property type="entry name" value="CNOT1_dom_4"/>
</dbReference>
<name>A0A8K0JPJ9_9TREE</name>
<dbReference type="EMBL" id="JABELV010000034">
    <property type="protein sequence ID" value="KAG7562348.1"/>
    <property type="molecule type" value="Genomic_DNA"/>
</dbReference>
<feature type="domain" description="CCR4-NOT transcription complex subunit 1 HEAT repeat" evidence="13">
    <location>
        <begin position="636"/>
        <end position="777"/>
    </location>
</feature>
<gene>
    <name evidence="15" type="ORF">FFLO_02240</name>
</gene>
<dbReference type="InterPro" id="IPR038535">
    <property type="entry name" value="CNOT1_TTP_bind_sf"/>
</dbReference>
<feature type="compositionally biased region" description="Polar residues" evidence="8">
    <location>
        <begin position="81"/>
        <end position="91"/>
    </location>
</feature>
<sequence length="2302" mass="254785">MGPSSGGSSPGPPPGLSVSPNPSGGVSPGQQHQQQQQQHQHHQQQQQNQGQTSGQGSTFGSPVHGFVQPQLYPQPSLGPPSAQTSHHQQYQHPPGGTINITGNNSSGSVSTIVKAQIVFLLSTLTEDAWERNVSEIRTLISQNAPEMYHHFLRRLIVNAAPVLQGLQSQAAGMQQQQQQQGLVAGDRPLGGSLSVPQNGPGVLAWRVLVSEGVRASRDSNLAPHFAATLLVPVAPSTQPAINLNLLQLDPMQLFSFACNVLASPALMPSAAMHDRACGIVRTYFENVVNNLRQPGSSLFGAGTDDLSPPEARIFILAVYPRIPEEGGPNIVDPTQAQLNALPQLPLDSRQRERFLQALVVKFSSPVVIIQALASISPGAPPSHARAIPLADVLFEVGDAWTSDAGIVWSIVCRWWAAIINNREEGSREIETALTETFTGLIRGIEEGRSVDVQGVVRGLAMIPNVDWADVVKEFDQPNTVLTKPAAQEFLFGLLTLTPTGPRSAMQGLFSSESRWTHTLSLLHVLNNLLTVSSDRFPISSIASATRLVVEEDFGDLSSPVQALAQGVLGSTWNIKELTDILAEVSKRLQSQDVQDKELVETAWEMVLEKGMKSASDLVVIGFSMVERPWSEAHSSIVASLLAMFIKGQPTSQLVMSVLGRIQPDMIVDALHKNYEENELNVNRVVECGQDAQVLDKLLSSPSLPLALDVAAVASKRDLVDLESWVIDGIEKHGADFVHAALDFLDRKVNAESSGPETQADTVPLTPPVYATFFRALRNSDILNADDIGHFKEIRNMCLQIHPRLMNLNPEANTEPGLAVVAFPPEVDAQVDDFYQRMYAEEISLDHVIEVFQRLKKSDSRQDRQLFACMLHTLFDEYKFVQTYPPRELAMTGLLFGSIIQYHLVESTPLHVAVRYVLDALQSPPDSTMFSFGKNALNIFQSRLPEFPLMCRALLEIPHLHESNAVLMSIIRTALTERGMDGDEGGSRPGSPDRVVFPGLQVVDLDQEEPDNELILPEERTSDQILFIVNNLAPTNFDEKANDLKRLIVARYSRWFAEYLVNARISVEPNNHGLYMQLIETLSLAILEKHVLWETYRKSAQLLNSEKTLDNSQDKVVLKNIASWLGKLTVARDLPVKHRQLSLKDVLVQGYDEKRLQVAIPFVCKIMEQCAKSKVFHPPNPWLMAVMGLLTELYQFAELKLNLKFEIEVLCKTLEVDLASIQPSDILRKRTPPIPPTQPARLAQELDRITMPAAGGYMGAGGVPSQAGPGEAAQQAVQDAFLRRIDQLIAQLPSQLLFNPAYPMFQSTTALKRIVHLSIDRALREIINPVVERSVTIAGISSRDLLMKDFGMESDDAKLRQAAHLMVSKLAGSLALVTCKEPLRTSMLNNIRTMMLQSGFTEDTLPEQAIIGTVQDNLDVACNIIKTAAQEKAVKDIDVNLTPAYATRRKHREAGQIFMDPSSFSNIVSRSALPDTLRLVPHGLQNIQLRVYEDFGDQSRFAASVSHHEAEYGQSAEVSGMQSTSAAETLRNGTRGSDSPSIPLGEVVESSIMTTKLTVAQSLEKFQELVMELDKLLSRADVDSLAQLPLHHDVKMIIRQIPVIATQSAYTDQTALAFSQKIVQLLYKSASNLGREVWVSILQRLCDLFTKVAKEVMQWLIYAEDIRKFNVPVTVTLIRAGLIVVPEFDAQLSKMIYREFSQSVVDFAAQLISEAVVGSAPCASRSQFSSSIEALGRAAANRRGTPSVEHLLEDLQNKAQYSAEPSESSDRGDGSPKVIRTQGPPGSQSIDPDLRATLSIYFLEWVRLFTSPLPVETTFVPFVNRLQKQGILKGEEISSAFYRNSIALAIDMYSKHKASGSPQMFHGVDALSRLIALLLKNYSDTHGVSSDSAKTLYFAKIITIAALSLVRDHEELGANFEQRPYFRFFSSLLCDLQIIQSSFPEAYYGCLQTFANHLGSIQPTIAPAFSYSWISLISHRHFMPRLLQGNNKEGWTDFYRVLMALFKFLNPFLEAASFHQASRILFKGALRILLVILKDFPEFLVEHYIGLCAAIPAHCIQLRNVVLCAFPRGVTLRLDVNSLSEVPPLPEFNQVPDIRTDYVRFLEDAQIRQAVDRYIADETPNPAALVPELRNRIAISVAESDGSPGVKYNLTLLYSLSLYLGSSAVNRSIERNGRVTFDPQGPEVGLLTSLIASLDGEGQHHFINSIVNQLRYPNAHTLFFMLYILHLFSTAPKNGDVPERITRVLLERVLAQRPHPWGLTMAFGELLHNEKLGFWEFPWVRAEPELLAIFQRCYGSGHL</sequence>
<dbReference type="InterPro" id="IPR055454">
    <property type="entry name" value="CNOT1-like_NOT1_connector"/>
</dbReference>
<feature type="domain" description="CCR4-NOT transcription complex subunit 1 CAF1-binding" evidence="11">
    <location>
        <begin position="1015"/>
        <end position="1230"/>
    </location>
</feature>
<protein>
    <recommendedName>
        <fullName evidence="7">General negative regulator of transcription subunit 1</fullName>
    </recommendedName>
</protein>
<organism evidence="15 16">
    <name type="scientific">Filobasidium floriforme</name>
    <dbReference type="NCBI Taxonomy" id="5210"/>
    <lineage>
        <taxon>Eukaryota</taxon>
        <taxon>Fungi</taxon>
        <taxon>Dikarya</taxon>
        <taxon>Basidiomycota</taxon>
        <taxon>Agaricomycotina</taxon>
        <taxon>Tremellomycetes</taxon>
        <taxon>Filobasidiales</taxon>
        <taxon>Filobasidiaceae</taxon>
        <taxon>Filobasidium</taxon>
    </lineage>
</organism>
<dbReference type="CDD" id="cd20710">
    <property type="entry name" value="NOT1_connector"/>
    <property type="match status" value="1"/>
</dbReference>
<dbReference type="Proteomes" id="UP000812966">
    <property type="component" value="Unassembled WGS sequence"/>
</dbReference>
<evidence type="ECO:0000313" key="15">
    <source>
        <dbReference type="EMBL" id="KAG7562348.1"/>
    </source>
</evidence>
<reference evidence="15" key="1">
    <citation type="submission" date="2020-04" db="EMBL/GenBank/DDBJ databases">
        <title>Analysis of mating type loci in Filobasidium floriforme.</title>
        <authorList>
            <person name="Nowrousian M."/>
        </authorList>
    </citation>
    <scope>NUCLEOTIDE SEQUENCE</scope>
    <source>
        <strain evidence="15">CBS 6242</strain>
    </source>
</reference>
<dbReference type="InterPro" id="IPR032193">
    <property type="entry name" value="CNOT1_TTP_bind"/>
</dbReference>
<dbReference type="GO" id="GO:0060090">
    <property type="term" value="F:molecular adaptor activity"/>
    <property type="evidence" value="ECO:0007669"/>
    <property type="project" value="TreeGrafter"/>
</dbReference>
<keyword evidence="5" id="KW-0539">Nucleus</keyword>
<feature type="region of interest" description="Disordered" evidence="8">
    <location>
        <begin position="1"/>
        <end position="103"/>
    </location>
</feature>
<evidence type="ECO:0000256" key="8">
    <source>
        <dbReference type="SAM" id="MobiDB-lite"/>
    </source>
</evidence>
<dbReference type="Pfam" id="PF25097">
    <property type="entry name" value="ARM_Cnot1"/>
    <property type="match status" value="1"/>
</dbReference>
<dbReference type="Pfam" id="PF12842">
    <property type="entry name" value="DUF3819"/>
    <property type="match status" value="1"/>
</dbReference>
<keyword evidence="16" id="KW-1185">Reference proteome</keyword>
<dbReference type="Pfam" id="PF16418">
    <property type="entry name" value="CNOT1_HEAT"/>
    <property type="match status" value="1"/>
</dbReference>
<evidence type="ECO:0000259" key="9">
    <source>
        <dbReference type="Pfam" id="PF04054"/>
    </source>
</evidence>
<dbReference type="InterPro" id="IPR032194">
    <property type="entry name" value="CNOT1_HEAT"/>
</dbReference>
<dbReference type="Pfam" id="PF04054">
    <property type="entry name" value="Not1"/>
    <property type="match status" value="1"/>
</dbReference>
<dbReference type="PANTHER" id="PTHR13162">
    <property type="entry name" value="CCR4-NOT TRANSCRIPTION COMPLEX"/>
    <property type="match status" value="1"/>
</dbReference>
<keyword evidence="3" id="KW-0805">Transcription regulation</keyword>
<feature type="compositionally biased region" description="Low complexity" evidence="8">
    <location>
        <begin position="16"/>
        <end position="56"/>
    </location>
</feature>
<feature type="compositionally biased region" description="Polar residues" evidence="8">
    <location>
        <begin position="1515"/>
        <end position="1539"/>
    </location>
</feature>
<dbReference type="InterPro" id="IPR040398">
    <property type="entry name" value="Not1"/>
</dbReference>
<evidence type="ECO:0000256" key="6">
    <source>
        <dbReference type="ARBA" id="ARBA00059181"/>
    </source>
</evidence>
<feature type="domain" description="CCR4-NOT transcription complex subunit 1 TTP binding" evidence="12">
    <location>
        <begin position="821"/>
        <end position="975"/>
    </location>
</feature>
<dbReference type="OrthoDB" id="1933107at2759"/>
<dbReference type="GO" id="GO:0017148">
    <property type="term" value="P:negative regulation of translation"/>
    <property type="evidence" value="ECO:0007669"/>
    <property type="project" value="InterPro"/>
</dbReference>
<dbReference type="Pfam" id="PF16417">
    <property type="entry name" value="CNOT1_TTP_bind"/>
    <property type="match status" value="1"/>
</dbReference>
<evidence type="ECO:0000256" key="3">
    <source>
        <dbReference type="ARBA" id="ARBA00023015"/>
    </source>
</evidence>
<evidence type="ECO:0000256" key="5">
    <source>
        <dbReference type="ARBA" id="ARBA00023242"/>
    </source>
</evidence>
<dbReference type="GO" id="GO:0000932">
    <property type="term" value="C:P-body"/>
    <property type="evidence" value="ECO:0007669"/>
    <property type="project" value="TreeGrafter"/>
</dbReference>
<comment type="function">
    <text evidence="6">Acts as a component of the CCR4-NOT core complex, which in the nucleus seems to be a general transcription factor, and in the cytoplasm the major mRNA deadenylase involved in mRNA turnover. The NOT protein subcomplex negatively regulates the basal and activated transcription of many genes. Preferentially affects TC-type TATA element-dependent transcription. Could directly or indirectly inhibit component(s) of the general transcription machinery.</text>
</comment>
<dbReference type="Gene3D" id="1.25.40.800">
    <property type="match status" value="1"/>
</dbReference>
<dbReference type="Gene3D" id="1.25.40.790">
    <property type="match status" value="1"/>
</dbReference>
<dbReference type="Pfam" id="PF16415">
    <property type="entry name" value="CNOT1_CAF1_bind"/>
    <property type="match status" value="1"/>
</dbReference>
<feature type="region of interest" description="Disordered" evidence="8">
    <location>
        <begin position="1513"/>
        <end position="1541"/>
    </location>
</feature>
<feature type="domain" description="CCR4-NOT transcription complex subunit 1-like NOT1 connector" evidence="14">
    <location>
        <begin position="1571"/>
        <end position="1756"/>
    </location>
</feature>
<dbReference type="Gene3D" id="1.25.40.840">
    <property type="entry name" value="CCR4-NOT transcription complex subunit 1 TTP binding domain"/>
    <property type="match status" value="1"/>
</dbReference>
<dbReference type="InterPro" id="IPR007196">
    <property type="entry name" value="CCR4-Not_Not1_C"/>
</dbReference>
<feature type="domain" description="CCR4-NOT transcription complex subunit 1" evidence="10">
    <location>
        <begin position="1309"/>
        <end position="1451"/>
    </location>
</feature>
<dbReference type="FunFam" id="1.25.40.180:FF:000012">
    <property type="entry name" value="Ccr4-Not transcription complex subunit"/>
    <property type="match status" value="1"/>
</dbReference>
<evidence type="ECO:0000256" key="7">
    <source>
        <dbReference type="ARBA" id="ARBA00074459"/>
    </source>
</evidence>